<organism evidence="17 18">
    <name type="scientific">Laceyella sediminis</name>
    <dbReference type="NCBI Taxonomy" id="573074"/>
    <lineage>
        <taxon>Bacteria</taxon>
        <taxon>Bacillati</taxon>
        <taxon>Bacillota</taxon>
        <taxon>Bacilli</taxon>
        <taxon>Bacillales</taxon>
        <taxon>Thermoactinomycetaceae</taxon>
        <taxon>Laceyella</taxon>
    </lineage>
</organism>
<protein>
    <recommendedName>
        <fullName evidence="4 14">3-oxoacyl-[acyl-carrier-protein] synthase 2</fullName>
        <ecNumber evidence="3 14">2.3.1.179</ecNumber>
    </recommendedName>
</protein>
<keyword evidence="18" id="KW-1185">Reference proteome</keyword>
<evidence type="ECO:0000313" key="18">
    <source>
        <dbReference type="Proteomes" id="UP000238836"/>
    </source>
</evidence>
<gene>
    <name evidence="17" type="ORF">CLV36_108148</name>
</gene>
<evidence type="ECO:0000256" key="13">
    <source>
        <dbReference type="ARBA" id="ARBA00047659"/>
    </source>
</evidence>
<evidence type="ECO:0000256" key="9">
    <source>
        <dbReference type="ARBA" id="ARBA00023160"/>
    </source>
</evidence>
<evidence type="ECO:0000256" key="12">
    <source>
        <dbReference type="ARBA" id="ARBA00047318"/>
    </source>
</evidence>
<proteinExistence type="inferred from homology"/>
<evidence type="ECO:0000256" key="5">
    <source>
        <dbReference type="ARBA" id="ARBA00022516"/>
    </source>
</evidence>
<dbReference type="SUPFAM" id="SSF53901">
    <property type="entry name" value="Thiolase-like"/>
    <property type="match status" value="2"/>
</dbReference>
<dbReference type="NCBIfam" id="TIGR03150">
    <property type="entry name" value="fabF"/>
    <property type="match status" value="1"/>
</dbReference>
<dbReference type="InterPro" id="IPR000794">
    <property type="entry name" value="Beta-ketoacyl_synthase"/>
</dbReference>
<dbReference type="InterPro" id="IPR017568">
    <property type="entry name" value="3-oxoacyl-ACP_synth-2"/>
</dbReference>
<evidence type="ECO:0000256" key="2">
    <source>
        <dbReference type="ARBA" id="ARBA00008467"/>
    </source>
</evidence>
<comment type="catalytic activity">
    <reaction evidence="12 14">
        <text>(9Z)-hexadecenoyl-[ACP] + malonyl-[ACP] + H(+) = 3-oxo-(11Z)-octadecenoyl-[ACP] + holo-[ACP] + CO2</text>
        <dbReference type="Rhea" id="RHEA:55040"/>
        <dbReference type="Rhea" id="RHEA-COMP:9623"/>
        <dbReference type="Rhea" id="RHEA-COMP:9685"/>
        <dbReference type="Rhea" id="RHEA-COMP:10800"/>
        <dbReference type="Rhea" id="RHEA-COMP:14074"/>
        <dbReference type="ChEBI" id="CHEBI:15378"/>
        <dbReference type="ChEBI" id="CHEBI:16526"/>
        <dbReference type="ChEBI" id="CHEBI:64479"/>
        <dbReference type="ChEBI" id="CHEBI:78449"/>
        <dbReference type="ChEBI" id="CHEBI:83989"/>
        <dbReference type="ChEBI" id="CHEBI:138538"/>
        <dbReference type="EC" id="2.3.1.179"/>
    </reaction>
</comment>
<accession>A0ABX5EMW2</accession>
<dbReference type="InterPro" id="IPR014030">
    <property type="entry name" value="Ketoacyl_synth_N"/>
</dbReference>
<comment type="similarity">
    <text evidence="2 14 15">Belongs to the thiolase-like superfamily. Beta-ketoacyl-ACP synthases family.</text>
</comment>
<evidence type="ECO:0000256" key="10">
    <source>
        <dbReference type="ARBA" id="ARBA00023315"/>
    </source>
</evidence>
<comment type="pathway">
    <text evidence="1 14">Lipid metabolism; fatty acid biosynthesis.</text>
</comment>
<evidence type="ECO:0000256" key="11">
    <source>
        <dbReference type="ARBA" id="ARBA00024006"/>
    </source>
</evidence>
<keyword evidence="8" id="KW-0443">Lipid metabolism</keyword>
<dbReference type="PROSITE" id="PS00606">
    <property type="entry name" value="KS3_1"/>
    <property type="match status" value="1"/>
</dbReference>
<dbReference type="Pfam" id="PF00109">
    <property type="entry name" value="ketoacyl-synt"/>
    <property type="match status" value="1"/>
</dbReference>
<dbReference type="SMART" id="SM00825">
    <property type="entry name" value="PKS_KS"/>
    <property type="match status" value="1"/>
</dbReference>
<evidence type="ECO:0000256" key="7">
    <source>
        <dbReference type="ARBA" id="ARBA00022832"/>
    </source>
</evidence>
<keyword evidence="7" id="KW-0276">Fatty acid metabolism</keyword>
<sequence length="414" mass="44153">MNKRVVITGLGIISPLGNDVNTFWNHLIAGKSGVGNITHFDTTDYAVKIAAEVKDFDPLNYIDKKEVRRMDRFVQFAVAAAKEALKHAELDMDKVDANRVGVYVGSGIGGLSTLENQHRVLMERGPRRVSPFFVPMMIANMSSGMVSIHTGAKGPNSAAISACATGTHCIGDSFKMLQRGDADVMLAGGTEATILPMAIAGFSAMGALSSRNDDPQKASRPFDRDRDGFVMGEGATVLVLETLEHAQKRGANIIAEVVGYGMTADAYHITSPDPHGDGAKRSMEMALSDAGLKPEDIDYINAHGTSTDINDKFETMAIKAAFGEHAHKLAISSTKSMMGHLLGAAGAIEAAVLALTLKEQIIPPTINLENPDPECDLDYVPNEARKARVRAAISNSLGFGGHNATICIKEFAEA</sequence>
<evidence type="ECO:0000256" key="6">
    <source>
        <dbReference type="ARBA" id="ARBA00022679"/>
    </source>
</evidence>
<dbReference type="PROSITE" id="PS52004">
    <property type="entry name" value="KS3_2"/>
    <property type="match status" value="1"/>
</dbReference>
<keyword evidence="5 14" id="KW-0444">Lipid biosynthesis</keyword>
<evidence type="ECO:0000256" key="15">
    <source>
        <dbReference type="RuleBase" id="RU003694"/>
    </source>
</evidence>
<dbReference type="NCBIfam" id="NF005589">
    <property type="entry name" value="PRK07314.1"/>
    <property type="match status" value="1"/>
</dbReference>
<evidence type="ECO:0000313" key="17">
    <source>
        <dbReference type="EMBL" id="PRZ13651.1"/>
    </source>
</evidence>
<comment type="catalytic activity">
    <reaction evidence="13 14">
        <text>a fatty acyl-[ACP] + malonyl-[ACP] + H(+) = a 3-oxoacyl-[ACP] + holo-[ACP] + CO2</text>
        <dbReference type="Rhea" id="RHEA:22836"/>
        <dbReference type="Rhea" id="RHEA-COMP:9623"/>
        <dbReference type="Rhea" id="RHEA-COMP:9685"/>
        <dbReference type="Rhea" id="RHEA-COMP:9916"/>
        <dbReference type="Rhea" id="RHEA-COMP:14125"/>
        <dbReference type="ChEBI" id="CHEBI:15378"/>
        <dbReference type="ChEBI" id="CHEBI:16526"/>
        <dbReference type="ChEBI" id="CHEBI:64479"/>
        <dbReference type="ChEBI" id="CHEBI:78449"/>
        <dbReference type="ChEBI" id="CHEBI:78776"/>
        <dbReference type="ChEBI" id="CHEBI:138651"/>
    </reaction>
</comment>
<dbReference type="Gene3D" id="3.40.47.10">
    <property type="match status" value="1"/>
</dbReference>
<reference evidence="17 18" key="1">
    <citation type="submission" date="2018-03" db="EMBL/GenBank/DDBJ databases">
        <title>Genomic Encyclopedia of Archaeal and Bacterial Type Strains, Phase II (KMG-II): from individual species to whole genera.</title>
        <authorList>
            <person name="Goeker M."/>
        </authorList>
    </citation>
    <scope>NUCLEOTIDE SEQUENCE [LARGE SCALE GENOMIC DNA]</scope>
    <source>
        <strain evidence="17 18">RHA1</strain>
    </source>
</reference>
<evidence type="ECO:0000256" key="1">
    <source>
        <dbReference type="ARBA" id="ARBA00005194"/>
    </source>
</evidence>
<evidence type="ECO:0000259" key="16">
    <source>
        <dbReference type="PROSITE" id="PS52004"/>
    </source>
</evidence>
<evidence type="ECO:0000256" key="3">
    <source>
        <dbReference type="ARBA" id="ARBA00012356"/>
    </source>
</evidence>
<dbReference type="RefSeq" id="WP_106342723.1">
    <property type="nucleotide sequence ID" value="NZ_PVTZ01000008.1"/>
</dbReference>
<dbReference type="Pfam" id="PF02801">
    <property type="entry name" value="Ketoacyl-synt_C"/>
    <property type="match status" value="1"/>
</dbReference>
<dbReference type="PIRSF" id="PIRSF000447">
    <property type="entry name" value="KAS_II"/>
    <property type="match status" value="1"/>
</dbReference>
<evidence type="ECO:0000256" key="14">
    <source>
        <dbReference type="PIRNR" id="PIRNR000447"/>
    </source>
</evidence>
<name>A0ABX5EMW2_9BACL</name>
<dbReference type="InterPro" id="IPR020841">
    <property type="entry name" value="PKS_Beta-ketoAc_synthase_dom"/>
</dbReference>
<evidence type="ECO:0000256" key="8">
    <source>
        <dbReference type="ARBA" id="ARBA00023098"/>
    </source>
</evidence>
<keyword evidence="10 14" id="KW-0012">Acyltransferase</keyword>
<dbReference type="EC" id="2.3.1.179" evidence="3 14"/>
<dbReference type="PANTHER" id="PTHR11712:SF336">
    <property type="entry name" value="3-OXOACYL-[ACYL-CARRIER-PROTEIN] SYNTHASE, MITOCHONDRIAL"/>
    <property type="match status" value="1"/>
</dbReference>
<dbReference type="PANTHER" id="PTHR11712">
    <property type="entry name" value="POLYKETIDE SYNTHASE-RELATED"/>
    <property type="match status" value="1"/>
</dbReference>
<dbReference type="InterPro" id="IPR018201">
    <property type="entry name" value="Ketoacyl_synth_AS"/>
</dbReference>
<dbReference type="InterPro" id="IPR016039">
    <property type="entry name" value="Thiolase-like"/>
</dbReference>
<comment type="function">
    <text evidence="11 14">Involved in the type II fatty acid elongation cycle. Catalyzes the elongation of a wide range of acyl-ACP by the addition of two carbons from malonyl-ACP to an acyl acceptor. Can efficiently catalyze the conversion of palmitoleoyl-ACP (cis-hexadec-9-enoyl-ACP) to cis-vaccenoyl-ACP (cis-octadec-11-enoyl-ACP), an essential step in the thermal regulation of fatty acid composition.</text>
</comment>
<dbReference type="CDD" id="cd00834">
    <property type="entry name" value="KAS_I_II"/>
    <property type="match status" value="1"/>
</dbReference>
<keyword evidence="9 14" id="KW-0275">Fatty acid biosynthesis</keyword>
<dbReference type="NCBIfam" id="NF004970">
    <property type="entry name" value="PRK06333.1"/>
    <property type="match status" value="1"/>
</dbReference>
<dbReference type="Proteomes" id="UP000238836">
    <property type="component" value="Unassembled WGS sequence"/>
</dbReference>
<keyword evidence="6 14" id="KW-0808">Transferase</keyword>
<evidence type="ECO:0000256" key="4">
    <source>
        <dbReference type="ARBA" id="ARBA00014657"/>
    </source>
</evidence>
<feature type="domain" description="Ketosynthase family 3 (KS3)" evidence="16">
    <location>
        <begin position="2"/>
        <end position="410"/>
    </location>
</feature>
<comment type="caution">
    <text evidence="17">The sequence shown here is derived from an EMBL/GenBank/DDBJ whole genome shotgun (WGS) entry which is preliminary data.</text>
</comment>
<dbReference type="InterPro" id="IPR014031">
    <property type="entry name" value="Ketoacyl_synth_C"/>
</dbReference>
<dbReference type="EMBL" id="PVTZ01000008">
    <property type="protein sequence ID" value="PRZ13651.1"/>
    <property type="molecule type" value="Genomic_DNA"/>
</dbReference>